<dbReference type="InterPro" id="IPR036397">
    <property type="entry name" value="RNaseH_sf"/>
</dbReference>
<dbReference type="Proteomes" id="UP000886998">
    <property type="component" value="Unassembled WGS sequence"/>
</dbReference>
<gene>
    <name evidence="2" type="primary">Fcan01_08616</name>
    <name evidence="2" type="ORF">TNIN_261861</name>
</gene>
<dbReference type="PANTHER" id="PTHR47331">
    <property type="entry name" value="PHD-TYPE DOMAIN-CONTAINING PROTEIN"/>
    <property type="match status" value="1"/>
</dbReference>
<dbReference type="GO" id="GO:0003676">
    <property type="term" value="F:nucleic acid binding"/>
    <property type="evidence" value="ECO:0007669"/>
    <property type="project" value="InterPro"/>
</dbReference>
<organism evidence="2 3">
    <name type="scientific">Trichonephila inaurata madagascariensis</name>
    <dbReference type="NCBI Taxonomy" id="2747483"/>
    <lineage>
        <taxon>Eukaryota</taxon>
        <taxon>Metazoa</taxon>
        <taxon>Ecdysozoa</taxon>
        <taxon>Arthropoda</taxon>
        <taxon>Chelicerata</taxon>
        <taxon>Arachnida</taxon>
        <taxon>Araneae</taxon>
        <taxon>Araneomorphae</taxon>
        <taxon>Entelegynae</taxon>
        <taxon>Araneoidea</taxon>
        <taxon>Nephilidae</taxon>
        <taxon>Trichonephila</taxon>
        <taxon>Trichonephila inaurata</taxon>
    </lineage>
</organism>
<name>A0A8X7BRK7_9ARAC</name>
<evidence type="ECO:0000313" key="3">
    <source>
        <dbReference type="Proteomes" id="UP000886998"/>
    </source>
</evidence>
<dbReference type="OrthoDB" id="6433745at2759"/>
<sequence>MRLKTKIVRRKGDENFICPIILPSNHLLVERLIFENHTNQCHSEKQVVLSNIRQQFWILRCINTVQSIINQCIRCKVYTSKEIKTILAPLPEYRVRDTLLFEVTGVDLAGPLYLKNGSKAWIVLFTCAVYHAIQLELRQSYSTDGLLLGMKIFIARRGRPRKTFRDNGTNFIVADNLMLPLTGKKITQET</sequence>
<dbReference type="EMBL" id="BMAV01002906">
    <property type="protein sequence ID" value="GFY42136.1"/>
    <property type="molecule type" value="Genomic_DNA"/>
</dbReference>
<comment type="caution">
    <text evidence="2">The sequence shown here is derived from an EMBL/GenBank/DDBJ whole genome shotgun (WGS) entry which is preliminary data.</text>
</comment>
<protein>
    <recommendedName>
        <fullName evidence="1">Integrase zinc-binding domain-containing protein</fullName>
    </recommendedName>
</protein>
<dbReference type="AlphaFoldDB" id="A0A8X7BRK7"/>
<accession>A0A8X7BRK7</accession>
<dbReference type="InterPro" id="IPR041588">
    <property type="entry name" value="Integrase_H2C2"/>
</dbReference>
<reference evidence="2" key="1">
    <citation type="submission" date="2020-08" db="EMBL/GenBank/DDBJ databases">
        <title>Multicomponent nature underlies the extraordinary mechanical properties of spider dragline silk.</title>
        <authorList>
            <person name="Kono N."/>
            <person name="Nakamura H."/>
            <person name="Mori M."/>
            <person name="Yoshida Y."/>
            <person name="Ohtoshi R."/>
            <person name="Malay A.D."/>
            <person name="Moran D.A.P."/>
            <person name="Tomita M."/>
            <person name="Numata K."/>
            <person name="Arakawa K."/>
        </authorList>
    </citation>
    <scope>NUCLEOTIDE SEQUENCE</scope>
</reference>
<evidence type="ECO:0000313" key="2">
    <source>
        <dbReference type="EMBL" id="GFY42136.1"/>
    </source>
</evidence>
<dbReference type="Pfam" id="PF17921">
    <property type="entry name" value="Integrase_H2C2"/>
    <property type="match status" value="1"/>
</dbReference>
<proteinExistence type="predicted"/>
<feature type="domain" description="Integrase zinc-binding" evidence="1">
    <location>
        <begin position="27"/>
        <end position="78"/>
    </location>
</feature>
<evidence type="ECO:0000259" key="1">
    <source>
        <dbReference type="Pfam" id="PF17921"/>
    </source>
</evidence>
<keyword evidence="3" id="KW-1185">Reference proteome</keyword>
<dbReference type="Gene3D" id="3.30.420.10">
    <property type="entry name" value="Ribonuclease H-like superfamily/Ribonuclease H"/>
    <property type="match status" value="1"/>
</dbReference>